<evidence type="ECO:0000313" key="6">
    <source>
        <dbReference type="EMBL" id="RHZ76955.1"/>
    </source>
</evidence>
<keyword evidence="2" id="KW-0862">Zinc</keyword>
<protein>
    <recommendedName>
        <fullName evidence="8">Transposase putative helix-turn-helix domain-containing protein</fullName>
    </recommendedName>
</protein>
<dbReference type="InterPro" id="IPR021027">
    <property type="entry name" value="Transposase_put_HTH"/>
</dbReference>
<dbReference type="GO" id="GO:0003677">
    <property type="term" value="F:DNA binding"/>
    <property type="evidence" value="ECO:0007669"/>
    <property type="project" value="UniProtKB-KW"/>
</dbReference>
<dbReference type="InterPro" id="IPR051491">
    <property type="entry name" value="Recombinase/Transposase-rel"/>
</dbReference>
<keyword evidence="1" id="KW-0479">Metal-binding</keyword>
<organism evidence="6 7">
    <name type="scientific">Diversispora epigaea</name>
    <dbReference type="NCBI Taxonomy" id="1348612"/>
    <lineage>
        <taxon>Eukaryota</taxon>
        <taxon>Fungi</taxon>
        <taxon>Fungi incertae sedis</taxon>
        <taxon>Mucoromycota</taxon>
        <taxon>Glomeromycotina</taxon>
        <taxon>Glomeromycetes</taxon>
        <taxon>Diversisporales</taxon>
        <taxon>Diversisporaceae</taxon>
        <taxon>Diversispora</taxon>
    </lineage>
</organism>
<evidence type="ECO:0000256" key="1">
    <source>
        <dbReference type="ARBA" id="ARBA00022723"/>
    </source>
</evidence>
<dbReference type="Pfam" id="PF07282">
    <property type="entry name" value="Cas12f1-like_TNB"/>
    <property type="match status" value="1"/>
</dbReference>
<dbReference type="Pfam" id="PF12323">
    <property type="entry name" value="HTH_OrfB_IS605"/>
    <property type="match status" value="1"/>
</dbReference>
<reference evidence="6 7" key="1">
    <citation type="submission" date="2018-08" db="EMBL/GenBank/DDBJ databases">
        <title>Genome and evolution of the arbuscular mycorrhizal fungus Diversispora epigaea (formerly Glomus versiforme) and its bacterial endosymbionts.</title>
        <authorList>
            <person name="Sun X."/>
            <person name="Fei Z."/>
            <person name="Harrison M."/>
        </authorList>
    </citation>
    <scope>NUCLEOTIDE SEQUENCE [LARGE SCALE GENOMIC DNA]</scope>
    <source>
        <strain evidence="6 7">IT104</strain>
    </source>
</reference>
<comment type="caution">
    <text evidence="6">The sequence shown here is derived from an EMBL/GenBank/DDBJ whole genome shotgun (WGS) entry which is preliminary data.</text>
</comment>
<evidence type="ECO:0000259" key="4">
    <source>
        <dbReference type="Pfam" id="PF07282"/>
    </source>
</evidence>
<evidence type="ECO:0008006" key="8">
    <source>
        <dbReference type="Google" id="ProtNLM"/>
    </source>
</evidence>
<dbReference type="NCBIfam" id="NF040570">
    <property type="entry name" value="guided_TnpB"/>
    <property type="match status" value="1"/>
</dbReference>
<gene>
    <name evidence="6" type="ORF">Glove_187g127</name>
</gene>
<feature type="domain" description="Transposase putative helix-turn-helix" evidence="5">
    <location>
        <begin position="127"/>
        <end position="167"/>
    </location>
</feature>
<dbReference type="EMBL" id="PQFF01000177">
    <property type="protein sequence ID" value="RHZ76955.1"/>
    <property type="molecule type" value="Genomic_DNA"/>
</dbReference>
<dbReference type="OrthoDB" id="2413960at2759"/>
<dbReference type="AlphaFoldDB" id="A0A397IM35"/>
<keyword evidence="7" id="KW-1185">Reference proteome</keyword>
<evidence type="ECO:0000256" key="3">
    <source>
        <dbReference type="ARBA" id="ARBA00023125"/>
    </source>
</evidence>
<dbReference type="PANTHER" id="PTHR36172:SF1">
    <property type="entry name" value="RESOLVASE-RELATED"/>
    <property type="match status" value="1"/>
</dbReference>
<dbReference type="PANTHER" id="PTHR36172">
    <property type="match status" value="1"/>
</dbReference>
<dbReference type="GO" id="GO:0046872">
    <property type="term" value="F:metal ion binding"/>
    <property type="evidence" value="ECO:0007669"/>
    <property type="project" value="UniProtKB-KW"/>
</dbReference>
<dbReference type="Proteomes" id="UP000266861">
    <property type="component" value="Unassembled WGS sequence"/>
</dbReference>
<dbReference type="STRING" id="1348612.A0A397IM35"/>
<evidence type="ECO:0000313" key="7">
    <source>
        <dbReference type="Proteomes" id="UP000266861"/>
    </source>
</evidence>
<keyword evidence="3" id="KW-0238">DNA-binding</keyword>
<name>A0A397IM35_9GLOM</name>
<sequence>MTSNIRKRPRSAMPVISTENTSGFLPFWNEYTQEESKKWWLPKKTTCAALDSNSWSESLKKRGHKSWFSIQMVVPTIAKQENLQSSQCLWRDITDYVQLPEGENIPSKRLKSSKKEEKKPPAGKVQRIRLYPTQNERLKLRKWMRTVRWTYNQCLIAIEKEGVKRNKKDLRARYINWGRSRGEYSFLPKIKSAEPLPEKLGYDSRLVMNRLGEFYLCIPKPLEIRTENQGPLFSETQEKEGSGVISLDPGWGRSRGEYSFLPKIKSAEPLPEKLGYDSRLVMNRLGEFYLCIPKPLEIRTENQGPLFSETQEKEGSGVISLDPGVRTFMTGYDPSGIAIDHKYDKLQSKLNSIPGKKNKRTRYRLRRVMLRINKKIRCLVDDCHHKLSKWLCENYRVILLPEFRTQGMIRRGQRRIRSKTARAMCTWSHYRFRQHLINKAREHPWCQIVVCTEEYTSKTCGFCGYIHEKLGGSKEFCCPQCKTKINRDINGARNILLKYLTKKESA</sequence>
<evidence type="ECO:0000256" key="2">
    <source>
        <dbReference type="ARBA" id="ARBA00022833"/>
    </source>
</evidence>
<dbReference type="InterPro" id="IPR010095">
    <property type="entry name" value="Cas12f1-like_TNB"/>
</dbReference>
<evidence type="ECO:0000259" key="5">
    <source>
        <dbReference type="Pfam" id="PF12323"/>
    </source>
</evidence>
<proteinExistence type="predicted"/>
<accession>A0A397IM35</accession>
<feature type="domain" description="Cas12f1-like TNB" evidence="4">
    <location>
        <begin position="429"/>
        <end position="495"/>
    </location>
</feature>